<evidence type="ECO:0000313" key="5">
    <source>
        <dbReference type="Proteomes" id="UP000730482"/>
    </source>
</evidence>
<dbReference type="CDD" id="cd07043">
    <property type="entry name" value="STAS_anti-anti-sigma_factors"/>
    <property type="match status" value="1"/>
</dbReference>
<reference evidence="4 5" key="1">
    <citation type="submission" date="2020-02" db="EMBL/GenBank/DDBJ databases">
        <title>Acidophilic actinobacteria isolated from forest soil.</title>
        <authorList>
            <person name="Golinska P."/>
        </authorList>
    </citation>
    <scope>NUCLEOTIDE SEQUENCE [LARGE SCALE GENOMIC DNA]</scope>
    <source>
        <strain evidence="4 5">NL8</strain>
    </source>
</reference>
<dbReference type="EMBL" id="JAAFYZ010000007">
    <property type="protein sequence ID" value="MBS2545853.1"/>
    <property type="molecule type" value="Genomic_DNA"/>
</dbReference>
<dbReference type="InterPro" id="IPR036513">
    <property type="entry name" value="STAS_dom_sf"/>
</dbReference>
<comment type="caution">
    <text evidence="4">The sequence shown here is derived from an EMBL/GenBank/DDBJ whole genome shotgun (WGS) entry which is preliminary data.</text>
</comment>
<comment type="similarity">
    <text evidence="1 2">Belongs to the anti-sigma-factor antagonist family.</text>
</comment>
<dbReference type="NCBIfam" id="TIGR00377">
    <property type="entry name" value="ant_ant_sig"/>
    <property type="match status" value="1"/>
</dbReference>
<sequence>MADINSRIDSGIDLRGRSDSGRLDIGAPASTSRALLTISVDPTASRPVVSLAGELDIATAPAVKTVCFETFESRPRPYVVVDLAGLYFCDCAGLNAFVLIHNWARAGGGWIRLCRTDRRLQKMLDITGLAAALRCYPTAVDAFADVE</sequence>
<dbReference type="PANTHER" id="PTHR33495:SF2">
    <property type="entry name" value="ANTI-SIGMA FACTOR ANTAGONIST TM_1081-RELATED"/>
    <property type="match status" value="1"/>
</dbReference>
<keyword evidence="5" id="KW-1185">Reference proteome</keyword>
<proteinExistence type="inferred from homology"/>
<evidence type="ECO:0000313" key="4">
    <source>
        <dbReference type="EMBL" id="MBS2545853.1"/>
    </source>
</evidence>
<dbReference type="PANTHER" id="PTHR33495">
    <property type="entry name" value="ANTI-SIGMA FACTOR ANTAGONIST TM_1081-RELATED-RELATED"/>
    <property type="match status" value="1"/>
</dbReference>
<gene>
    <name evidence="4" type="ORF">KGQ19_03130</name>
</gene>
<organism evidence="4 5">
    <name type="scientific">Catenulispora pinistramenti</name>
    <dbReference type="NCBI Taxonomy" id="2705254"/>
    <lineage>
        <taxon>Bacteria</taxon>
        <taxon>Bacillati</taxon>
        <taxon>Actinomycetota</taxon>
        <taxon>Actinomycetes</taxon>
        <taxon>Catenulisporales</taxon>
        <taxon>Catenulisporaceae</taxon>
        <taxon>Catenulispora</taxon>
    </lineage>
</organism>
<evidence type="ECO:0000259" key="3">
    <source>
        <dbReference type="PROSITE" id="PS50801"/>
    </source>
</evidence>
<dbReference type="PROSITE" id="PS50801">
    <property type="entry name" value="STAS"/>
    <property type="match status" value="1"/>
</dbReference>
<evidence type="ECO:0000256" key="2">
    <source>
        <dbReference type="RuleBase" id="RU003749"/>
    </source>
</evidence>
<dbReference type="Gene3D" id="3.30.750.24">
    <property type="entry name" value="STAS domain"/>
    <property type="match status" value="1"/>
</dbReference>
<evidence type="ECO:0000256" key="1">
    <source>
        <dbReference type="ARBA" id="ARBA00009013"/>
    </source>
</evidence>
<dbReference type="InterPro" id="IPR002645">
    <property type="entry name" value="STAS_dom"/>
</dbReference>
<dbReference type="SUPFAM" id="SSF52091">
    <property type="entry name" value="SpoIIaa-like"/>
    <property type="match status" value="1"/>
</dbReference>
<accession>A0ABS5KHL8</accession>
<dbReference type="RefSeq" id="WP_212007509.1">
    <property type="nucleotide sequence ID" value="NZ_JAAFYZ010000007.1"/>
</dbReference>
<protein>
    <recommendedName>
        <fullName evidence="2">Anti-sigma factor antagonist</fullName>
    </recommendedName>
</protein>
<dbReference type="InterPro" id="IPR003658">
    <property type="entry name" value="Anti-sigma_ant"/>
</dbReference>
<feature type="domain" description="STAS" evidence="3">
    <location>
        <begin position="36"/>
        <end position="146"/>
    </location>
</feature>
<dbReference type="Pfam" id="PF01740">
    <property type="entry name" value="STAS"/>
    <property type="match status" value="1"/>
</dbReference>
<dbReference type="Proteomes" id="UP000730482">
    <property type="component" value="Unassembled WGS sequence"/>
</dbReference>
<name>A0ABS5KHL8_9ACTN</name>